<evidence type="ECO:0000313" key="1">
    <source>
        <dbReference type="EMBL" id="PYG90375.1"/>
    </source>
</evidence>
<gene>
    <name evidence="1" type="ORF">LY28_00258</name>
</gene>
<reference evidence="1 2" key="1">
    <citation type="submission" date="2018-06" db="EMBL/GenBank/DDBJ databases">
        <title>Genomic Encyclopedia of Type Strains, Phase I: the one thousand microbial genomes (KMG-I) project.</title>
        <authorList>
            <person name="Kyrpides N."/>
        </authorList>
    </citation>
    <scope>NUCLEOTIDE SEQUENCE [LARGE SCALE GENOMIC DNA]</scope>
    <source>
        <strain evidence="1 2">DSM 19573</strain>
    </source>
</reference>
<accession>A0A318XQK0</accession>
<dbReference type="AlphaFoldDB" id="A0A318XQK0"/>
<dbReference type="RefSeq" id="WP_110460346.1">
    <property type="nucleotide sequence ID" value="NZ_QKMR01000001.1"/>
</dbReference>
<comment type="caution">
    <text evidence="1">The sequence shown here is derived from an EMBL/GenBank/DDBJ whole genome shotgun (WGS) entry which is preliminary data.</text>
</comment>
<keyword evidence="2" id="KW-1185">Reference proteome</keyword>
<proteinExistence type="predicted"/>
<organism evidence="1 2">
    <name type="scientific">Ruminiclostridium sufflavum DSM 19573</name>
    <dbReference type="NCBI Taxonomy" id="1121337"/>
    <lineage>
        <taxon>Bacteria</taxon>
        <taxon>Bacillati</taxon>
        <taxon>Bacillota</taxon>
        <taxon>Clostridia</taxon>
        <taxon>Eubacteriales</taxon>
        <taxon>Oscillospiraceae</taxon>
        <taxon>Ruminiclostridium</taxon>
    </lineage>
</organism>
<dbReference type="OrthoDB" id="8476770at2"/>
<dbReference type="EMBL" id="QKMR01000001">
    <property type="protein sequence ID" value="PYG90375.1"/>
    <property type="molecule type" value="Genomic_DNA"/>
</dbReference>
<protein>
    <submittedName>
        <fullName evidence="1">Uncharacterized protein</fullName>
    </submittedName>
</protein>
<name>A0A318XQK0_9FIRM</name>
<dbReference type="Proteomes" id="UP000248132">
    <property type="component" value="Unassembled WGS sequence"/>
</dbReference>
<evidence type="ECO:0000313" key="2">
    <source>
        <dbReference type="Proteomes" id="UP000248132"/>
    </source>
</evidence>
<sequence length="745" mass="84467">MINIQKSIVFNYGDSQRVTVYGDFDDLNTWYIVPTPRFAIDKTIGQEMFTLREFVTDTGITGNCNFTVELYVSDEERSVVKQYLGQDIVFGQLNWVNITSFFTYDLKGEKQVANATPAQFAENQATFDIFLPDQEAVNCFKDAFGPGDQGVSPFFMQYEGMALSKLPAVDVTVKYDSVLAFEYEKTVEVDRNIWGKETSRKAAVKEYLKNSDAGNTDIKWNIPNPDEEMKQRVYDWAWITLEGLVNKAVDDAVKLLGEAHADQFSLNQTSSFSRNYKENQVVDFNVSPMGSQFKRFNENEWEKHFSRVDNRSLTINFTIMDDLSQNKIKSVQVNVKYPTLQPEPSHTFTQEDCSNWTLEADGYYEGGIFKASYQYQYIVTFEIETKLTPYTSPWIPSENARVILPAAALGVQSATFRAANVDFDNAVNYVLLDFYYITPGNLPNKSEQIKIIENNKDYKIVSRTGLPSTNPYSYALTYVLKNGRQYEVSPISSNSDTIVISSPFSTNQFNVYVNNNLPEDGGVQIKQVRIRATYDDYENGLTGLNNTWNFKPDLSMEYDEGEPWDLTVVENPNGSVVSLSGKLIYSDGKVKSVNGLKNQTGFIDFSPISEIDTIEVDPSQIQWKEGVEQVRINFYQLKDSPVKAADIHSARADADSRKNLAQLTFRPMHDAEGAITGTVQKQYFDIDKPLDDELVYYYDGTYYHSGDVPDSYIKEAQSSDLGIVLPKDGESEELVIHRLVAGNKK</sequence>